<reference evidence="1 2" key="1">
    <citation type="submission" date="2021-06" db="EMBL/GenBank/DDBJ databases">
        <title>Caerostris darwini draft genome.</title>
        <authorList>
            <person name="Kono N."/>
            <person name="Arakawa K."/>
        </authorList>
    </citation>
    <scope>NUCLEOTIDE SEQUENCE [LARGE SCALE GENOMIC DNA]</scope>
</reference>
<name>A0AAV4S972_9ARAC</name>
<evidence type="ECO:0000313" key="2">
    <source>
        <dbReference type="Proteomes" id="UP001054837"/>
    </source>
</evidence>
<gene>
    <name evidence="1" type="ORF">CDAR_79101</name>
</gene>
<dbReference type="EMBL" id="BPLQ01007249">
    <property type="protein sequence ID" value="GIY28970.1"/>
    <property type="molecule type" value="Genomic_DNA"/>
</dbReference>
<dbReference type="AlphaFoldDB" id="A0AAV4S972"/>
<keyword evidence="2" id="KW-1185">Reference proteome</keyword>
<dbReference type="Proteomes" id="UP001054837">
    <property type="component" value="Unassembled WGS sequence"/>
</dbReference>
<organism evidence="1 2">
    <name type="scientific">Caerostris darwini</name>
    <dbReference type="NCBI Taxonomy" id="1538125"/>
    <lineage>
        <taxon>Eukaryota</taxon>
        <taxon>Metazoa</taxon>
        <taxon>Ecdysozoa</taxon>
        <taxon>Arthropoda</taxon>
        <taxon>Chelicerata</taxon>
        <taxon>Arachnida</taxon>
        <taxon>Araneae</taxon>
        <taxon>Araneomorphae</taxon>
        <taxon>Entelegynae</taxon>
        <taxon>Araneoidea</taxon>
        <taxon>Araneidae</taxon>
        <taxon>Caerostris</taxon>
    </lineage>
</organism>
<accession>A0AAV4S972</accession>
<protein>
    <submittedName>
        <fullName evidence="1">Uncharacterized protein</fullName>
    </submittedName>
</protein>
<comment type="caution">
    <text evidence="1">The sequence shown here is derived from an EMBL/GenBank/DDBJ whole genome shotgun (WGS) entry which is preliminary data.</text>
</comment>
<proteinExistence type="predicted"/>
<evidence type="ECO:0000313" key="1">
    <source>
        <dbReference type="EMBL" id="GIY28970.1"/>
    </source>
</evidence>
<sequence>MHKKSVRSIIHLFMLHVNDIDSLVSLYGKDKSVLSVGGSVTNSIGGASAYLGNYNRTTFAGNSLLSNSKVESEGNFYSIDRVRSSPKRQHTFDSICCIANVSDIH</sequence>